<comment type="caution">
    <text evidence="1">The sequence shown here is derived from an EMBL/GenBank/DDBJ whole genome shotgun (WGS) entry which is preliminary data.</text>
</comment>
<organism evidence="1 2">
    <name type="scientific">Neisseria elongata subsp. glycolytica ATCC 29315</name>
    <dbReference type="NCBI Taxonomy" id="546263"/>
    <lineage>
        <taxon>Bacteria</taxon>
        <taxon>Pseudomonadati</taxon>
        <taxon>Pseudomonadota</taxon>
        <taxon>Betaproteobacteria</taxon>
        <taxon>Neisseriales</taxon>
        <taxon>Neisseriaceae</taxon>
        <taxon>Neisseria</taxon>
    </lineage>
</organism>
<gene>
    <name evidence="1" type="ORF">NEIELOOT_01674</name>
</gene>
<proteinExistence type="predicted"/>
<dbReference type="Proteomes" id="UP000005536">
    <property type="component" value="Unassembled WGS sequence"/>
</dbReference>
<protein>
    <submittedName>
        <fullName evidence="1">Uncharacterized protein</fullName>
    </submittedName>
</protein>
<evidence type="ECO:0000313" key="2">
    <source>
        <dbReference type="Proteomes" id="UP000005536"/>
    </source>
</evidence>
<name>D4DRI1_NEIEG</name>
<dbReference type="AlphaFoldDB" id="D4DRI1"/>
<evidence type="ECO:0000313" key="1">
    <source>
        <dbReference type="EMBL" id="EFE49583.1"/>
    </source>
</evidence>
<dbReference type="EMBL" id="ADBF01000043">
    <property type="protein sequence ID" value="EFE49583.1"/>
    <property type="molecule type" value="Genomic_DNA"/>
</dbReference>
<sequence length="90" mass="10370">MKALHSKYLLRQGQIFRRPVRCFKRGSVCKRLILCRFNGCRYARTCCAFQTACRIAGRLKNRIGSVANLLESLFAVCFNRWQPSIGKKGQ</sequence>
<reference evidence="1 2" key="1">
    <citation type="submission" date="2010-02" db="EMBL/GenBank/DDBJ databases">
        <authorList>
            <person name="Weinstock G."/>
            <person name="Sodergren E."/>
            <person name="Clifton S."/>
            <person name="Fulton L."/>
            <person name="Fulton B."/>
            <person name="Courtney L."/>
            <person name="Fronick C."/>
            <person name="Harrison M."/>
            <person name="Strong C."/>
            <person name="Farmer C."/>
            <person name="Delahaunty K."/>
            <person name="Markovic C."/>
            <person name="Hall O."/>
            <person name="Minx P."/>
            <person name="Tomlinson C."/>
            <person name="Mitreva M."/>
            <person name="Nelson J."/>
            <person name="Hou S."/>
            <person name="Wollam A."/>
            <person name="Pepin K.H."/>
            <person name="Johnson M."/>
            <person name="Bhonagiri V."/>
            <person name="Zhang X."/>
            <person name="Suruliraj S."/>
            <person name="Warren W."/>
            <person name="Chinwalla A."/>
            <person name="Mardis E.R."/>
            <person name="Wilson R.K."/>
        </authorList>
    </citation>
    <scope>NUCLEOTIDE SEQUENCE [LARGE SCALE GENOMIC DNA]</scope>
    <source>
        <strain evidence="1 2">ATCC 29315</strain>
    </source>
</reference>
<accession>D4DRI1</accession>